<keyword evidence="2" id="KW-1185">Reference proteome</keyword>
<gene>
    <name evidence="1" type="ORF">PCAMFM013_S043g000031</name>
</gene>
<dbReference type="EMBL" id="HG793176">
    <property type="protein sequence ID" value="CRL30036.1"/>
    <property type="molecule type" value="Genomic_DNA"/>
</dbReference>
<protein>
    <submittedName>
        <fullName evidence="1">Str. FM013</fullName>
    </submittedName>
</protein>
<sequence length="219" mass="25197">MDLDWASTHSSHAKLTQELGSRAMVVKPDTVSTESIRRKASFGINSRYYFLLDWVYHVPFGLNGTVSWSCVSCHESDSHRMKIKFIAHEPGSYLVCVWSYLLPAKRRININTLCAICLEENNLPSSKKQRAFIHKKKDQIMFERSVAWAKQEWEFWVTCRESQRINESWQHNEGPNYHHHREKAVAKASISLRGLRSSAGSAWGASLYAMRNKLSALLP</sequence>
<organism evidence="1 2">
    <name type="scientific">Penicillium camemberti (strain FM 013)</name>
    <dbReference type="NCBI Taxonomy" id="1429867"/>
    <lineage>
        <taxon>Eukaryota</taxon>
        <taxon>Fungi</taxon>
        <taxon>Dikarya</taxon>
        <taxon>Ascomycota</taxon>
        <taxon>Pezizomycotina</taxon>
        <taxon>Eurotiomycetes</taxon>
        <taxon>Eurotiomycetidae</taxon>
        <taxon>Eurotiales</taxon>
        <taxon>Aspergillaceae</taxon>
        <taxon>Penicillium</taxon>
    </lineage>
</organism>
<name>A0A0G4PUM2_PENC3</name>
<dbReference type="Proteomes" id="UP000053732">
    <property type="component" value="Unassembled WGS sequence"/>
</dbReference>
<accession>A0A0G4PUM2</accession>
<evidence type="ECO:0000313" key="2">
    <source>
        <dbReference type="Proteomes" id="UP000053732"/>
    </source>
</evidence>
<evidence type="ECO:0000313" key="1">
    <source>
        <dbReference type="EMBL" id="CRL30036.1"/>
    </source>
</evidence>
<reference evidence="1 2" key="1">
    <citation type="journal article" date="2014" name="Nat. Commun.">
        <title>Multiple recent horizontal transfers of a large genomic region in cheese making fungi.</title>
        <authorList>
            <person name="Cheeseman K."/>
            <person name="Ropars J."/>
            <person name="Renault P."/>
            <person name="Dupont J."/>
            <person name="Gouzy J."/>
            <person name="Branca A."/>
            <person name="Abraham A.L."/>
            <person name="Ceppi M."/>
            <person name="Conseiller E."/>
            <person name="Debuchy R."/>
            <person name="Malagnac F."/>
            <person name="Goarin A."/>
            <person name="Silar P."/>
            <person name="Lacoste S."/>
            <person name="Sallet E."/>
            <person name="Bensimon A."/>
            <person name="Giraud T."/>
            <person name="Brygoo Y."/>
        </authorList>
    </citation>
    <scope>NUCLEOTIDE SEQUENCE [LARGE SCALE GENOMIC DNA]</scope>
    <source>
        <strain evidence="2">FM 013</strain>
    </source>
</reference>
<proteinExistence type="predicted"/>
<dbReference type="AlphaFoldDB" id="A0A0G4PUM2"/>